<dbReference type="Proteomes" id="UP000703038">
    <property type="component" value="Unassembled WGS sequence"/>
</dbReference>
<organism evidence="2 3">
    <name type="scientific">Rhodococcoides corynebacterioides</name>
    <dbReference type="NCBI Taxonomy" id="53972"/>
    <lineage>
        <taxon>Bacteria</taxon>
        <taxon>Bacillati</taxon>
        <taxon>Actinomycetota</taxon>
        <taxon>Actinomycetes</taxon>
        <taxon>Mycobacteriales</taxon>
        <taxon>Nocardiaceae</taxon>
        <taxon>Rhodococcoides</taxon>
    </lineage>
</organism>
<evidence type="ECO:0000313" key="3">
    <source>
        <dbReference type="Proteomes" id="UP000703038"/>
    </source>
</evidence>
<comment type="caution">
    <text evidence="2">The sequence shown here is derived from an EMBL/GenBank/DDBJ whole genome shotgun (WGS) entry which is preliminary data.</text>
</comment>
<evidence type="ECO:0000256" key="1">
    <source>
        <dbReference type="SAM" id="Phobius"/>
    </source>
</evidence>
<keyword evidence="3" id="KW-1185">Reference proteome</keyword>
<reference evidence="2 3" key="1">
    <citation type="submission" date="2021-01" db="EMBL/GenBank/DDBJ databases">
        <title>Genomics of switchgrass bacterial isolates.</title>
        <authorList>
            <person name="Shade A."/>
        </authorList>
    </citation>
    <scope>NUCLEOTIDE SEQUENCE [LARGE SCALE GENOMIC DNA]</scope>
    <source>
        <strain evidence="2 3">PvP111</strain>
    </source>
</reference>
<proteinExistence type="predicted"/>
<name>A0ABS2L020_9NOCA</name>
<gene>
    <name evidence="2" type="ORF">JOE42_003963</name>
</gene>
<accession>A0ABS2L020</accession>
<keyword evidence="1" id="KW-0472">Membrane</keyword>
<sequence>MATSAETRRRLDVFLFVVAAALSFTAIYDLAQGERATSVWIAVICWPIVAVATCWRLFGPQRA</sequence>
<dbReference type="EMBL" id="JAFBBK010000001">
    <property type="protein sequence ID" value="MBM7417230.1"/>
    <property type="molecule type" value="Genomic_DNA"/>
</dbReference>
<evidence type="ECO:0000313" key="2">
    <source>
        <dbReference type="EMBL" id="MBM7417230.1"/>
    </source>
</evidence>
<feature type="transmembrane region" description="Helical" evidence="1">
    <location>
        <begin position="12"/>
        <end position="31"/>
    </location>
</feature>
<dbReference type="RefSeq" id="WP_204869865.1">
    <property type="nucleotide sequence ID" value="NZ_JAFBBK010000001.1"/>
</dbReference>
<keyword evidence="1" id="KW-0812">Transmembrane</keyword>
<keyword evidence="1" id="KW-1133">Transmembrane helix</keyword>
<feature type="transmembrane region" description="Helical" evidence="1">
    <location>
        <begin position="37"/>
        <end position="58"/>
    </location>
</feature>
<protein>
    <submittedName>
        <fullName evidence="2">Nitrate reductase NapE component</fullName>
    </submittedName>
</protein>